<dbReference type="Proteomes" id="UP000824540">
    <property type="component" value="Unassembled WGS sequence"/>
</dbReference>
<organism evidence="2 3">
    <name type="scientific">Albula glossodonta</name>
    <name type="common">roundjaw bonefish</name>
    <dbReference type="NCBI Taxonomy" id="121402"/>
    <lineage>
        <taxon>Eukaryota</taxon>
        <taxon>Metazoa</taxon>
        <taxon>Chordata</taxon>
        <taxon>Craniata</taxon>
        <taxon>Vertebrata</taxon>
        <taxon>Euteleostomi</taxon>
        <taxon>Actinopterygii</taxon>
        <taxon>Neopterygii</taxon>
        <taxon>Teleostei</taxon>
        <taxon>Albuliformes</taxon>
        <taxon>Albulidae</taxon>
        <taxon>Albula</taxon>
    </lineage>
</organism>
<sequence length="132" mass="15233">MYGALKSRGVGFGSSTPVAVESTADLVRCQVLDSSGHLESDDLVLLYGTALLNIPEWIVNLRHDITHRRLPTLKWCRKGCQFVLEWLQQEYWSRQLGSRLAEQWDSQSESEEEQEEEEVGQEDEFTKKPENY</sequence>
<dbReference type="EMBL" id="JAFBMS010000060">
    <property type="protein sequence ID" value="KAG9338904.1"/>
    <property type="molecule type" value="Genomic_DNA"/>
</dbReference>
<feature type="compositionally biased region" description="Acidic residues" evidence="1">
    <location>
        <begin position="108"/>
        <end position="123"/>
    </location>
</feature>
<dbReference type="GO" id="GO:0090730">
    <property type="term" value="C:Las1 complex"/>
    <property type="evidence" value="ECO:0007669"/>
    <property type="project" value="InterPro"/>
</dbReference>
<dbReference type="Pfam" id="PF04031">
    <property type="entry name" value="Las1"/>
    <property type="match status" value="1"/>
</dbReference>
<dbReference type="OrthoDB" id="10263222at2759"/>
<gene>
    <name evidence="2" type="ORF">JZ751_024294</name>
</gene>
<proteinExistence type="predicted"/>
<dbReference type="AlphaFoldDB" id="A0A8T2NFX1"/>
<accession>A0A8T2NFX1</accession>
<keyword evidence="3" id="KW-1185">Reference proteome</keyword>
<dbReference type="GO" id="GO:0004519">
    <property type="term" value="F:endonuclease activity"/>
    <property type="evidence" value="ECO:0007669"/>
    <property type="project" value="InterPro"/>
</dbReference>
<dbReference type="PANTHER" id="PTHR15002">
    <property type="entry name" value="RIBOSOMAL BIOGENESIS PROTEIN LAS1L"/>
    <property type="match status" value="1"/>
</dbReference>
<dbReference type="InterPro" id="IPR007174">
    <property type="entry name" value="Las1"/>
</dbReference>
<feature type="region of interest" description="Disordered" evidence="1">
    <location>
        <begin position="103"/>
        <end position="132"/>
    </location>
</feature>
<comment type="caution">
    <text evidence="2">The sequence shown here is derived from an EMBL/GenBank/DDBJ whole genome shotgun (WGS) entry which is preliminary data.</text>
</comment>
<dbReference type="GO" id="GO:0000460">
    <property type="term" value="P:maturation of 5.8S rRNA"/>
    <property type="evidence" value="ECO:0007669"/>
    <property type="project" value="TreeGrafter"/>
</dbReference>
<evidence type="ECO:0000313" key="2">
    <source>
        <dbReference type="EMBL" id="KAG9338904.1"/>
    </source>
</evidence>
<name>A0A8T2NFX1_9TELE</name>
<evidence type="ECO:0000256" key="1">
    <source>
        <dbReference type="SAM" id="MobiDB-lite"/>
    </source>
</evidence>
<evidence type="ECO:0000313" key="3">
    <source>
        <dbReference type="Proteomes" id="UP000824540"/>
    </source>
</evidence>
<dbReference type="GO" id="GO:0030687">
    <property type="term" value="C:preribosome, large subunit precursor"/>
    <property type="evidence" value="ECO:0007669"/>
    <property type="project" value="TreeGrafter"/>
</dbReference>
<reference evidence="2" key="1">
    <citation type="thesis" date="2021" institute="BYU ScholarsArchive" country="Provo, UT, USA">
        <title>Applications of and Algorithms for Genome Assembly and Genomic Analyses with an Emphasis on Marine Teleosts.</title>
        <authorList>
            <person name="Pickett B.D."/>
        </authorList>
    </citation>
    <scope>NUCLEOTIDE SEQUENCE</scope>
    <source>
        <strain evidence="2">HI-2016</strain>
    </source>
</reference>
<dbReference type="GO" id="GO:0000470">
    <property type="term" value="P:maturation of LSU-rRNA"/>
    <property type="evidence" value="ECO:0007669"/>
    <property type="project" value="TreeGrafter"/>
</dbReference>
<dbReference type="PANTHER" id="PTHR15002:SF0">
    <property type="entry name" value="RIBOSOMAL BIOGENESIS PROTEIN LAS1L"/>
    <property type="match status" value="1"/>
</dbReference>
<protein>
    <submittedName>
        <fullName evidence="2">Uncharacterized protein</fullName>
    </submittedName>
</protein>